<dbReference type="AlphaFoldDB" id="A0A4R6VW08"/>
<dbReference type="OrthoDB" id="9906064at2"/>
<sequence length="68" mass="8185">MKIKPYGSRISLYKYNQMWREARAKQIRRDSEIHETMNRAIFTSMANFNYNKNSQIMKQAVVRVLKSI</sequence>
<protein>
    <submittedName>
        <fullName evidence="1">Uncharacterized protein</fullName>
    </submittedName>
</protein>
<gene>
    <name evidence="1" type="ORF">ATL17_0973</name>
</gene>
<comment type="caution">
    <text evidence="1">The sequence shown here is derived from an EMBL/GenBank/DDBJ whole genome shotgun (WGS) entry which is preliminary data.</text>
</comment>
<dbReference type="RefSeq" id="WP_133571617.1">
    <property type="nucleotide sequence ID" value="NZ_SNYR01000001.1"/>
</dbReference>
<evidence type="ECO:0000313" key="1">
    <source>
        <dbReference type="EMBL" id="TDQ66967.1"/>
    </source>
</evidence>
<proteinExistence type="predicted"/>
<name>A0A4R6VW08_9HYPH</name>
<dbReference type="EMBL" id="SNYR01000001">
    <property type="protein sequence ID" value="TDQ66967.1"/>
    <property type="molecule type" value="Genomic_DNA"/>
</dbReference>
<keyword evidence="2" id="KW-1185">Reference proteome</keyword>
<accession>A0A4R6VW08</accession>
<reference evidence="1 2" key="1">
    <citation type="submission" date="2019-03" db="EMBL/GenBank/DDBJ databases">
        <title>Genomic Encyclopedia of Type Strains, Phase III (KMG-III): the genomes of soil and plant-associated and newly described type strains.</title>
        <authorList>
            <person name="Whitman W."/>
        </authorList>
    </citation>
    <scope>NUCLEOTIDE SEQUENCE [LARGE SCALE GENOMIC DNA]</scope>
    <source>
        <strain evidence="1 2">CGMCC 1.7002</strain>
    </source>
</reference>
<organism evidence="1 2">
    <name type="scientific">Maritalea mobilis</name>
    <dbReference type="NCBI Taxonomy" id="483324"/>
    <lineage>
        <taxon>Bacteria</taxon>
        <taxon>Pseudomonadati</taxon>
        <taxon>Pseudomonadota</taxon>
        <taxon>Alphaproteobacteria</taxon>
        <taxon>Hyphomicrobiales</taxon>
        <taxon>Devosiaceae</taxon>
        <taxon>Maritalea</taxon>
    </lineage>
</organism>
<evidence type="ECO:0000313" key="2">
    <source>
        <dbReference type="Proteomes" id="UP000295391"/>
    </source>
</evidence>
<dbReference type="Proteomes" id="UP000295391">
    <property type="component" value="Unassembled WGS sequence"/>
</dbReference>